<keyword evidence="9" id="KW-1185">Reference proteome</keyword>
<dbReference type="Pfam" id="PF04938">
    <property type="entry name" value="SIP1"/>
    <property type="match status" value="1"/>
</dbReference>
<dbReference type="GO" id="GO:0000387">
    <property type="term" value="P:spliceosomal snRNP assembly"/>
    <property type="evidence" value="ECO:0007669"/>
    <property type="project" value="InterPro"/>
</dbReference>
<evidence type="ECO:0000256" key="3">
    <source>
        <dbReference type="ARBA" id="ARBA00022664"/>
    </source>
</evidence>
<dbReference type="OrthoDB" id="428895at2759"/>
<gene>
    <name evidence="8" type="ORF">PBRASI_LOCUS1611</name>
</gene>
<evidence type="ECO:0000256" key="4">
    <source>
        <dbReference type="ARBA" id="ARBA00023187"/>
    </source>
</evidence>
<comment type="subcellular location">
    <subcellularLocation>
        <location evidence="1">Cytoplasm</location>
    </subcellularLocation>
</comment>
<accession>A0A9N8W944</accession>
<evidence type="ECO:0000256" key="2">
    <source>
        <dbReference type="ARBA" id="ARBA00022490"/>
    </source>
</evidence>
<dbReference type="InterPro" id="IPR017364">
    <property type="entry name" value="GEMIN2"/>
</dbReference>
<feature type="region of interest" description="Disordered" evidence="7">
    <location>
        <begin position="1"/>
        <end position="36"/>
    </location>
</feature>
<dbReference type="PIRSF" id="PIRSF038038">
    <property type="entry name" value="SMN_Gemin2"/>
    <property type="match status" value="1"/>
</dbReference>
<dbReference type="PANTHER" id="PTHR12794:SF0">
    <property type="entry name" value="GEM-ASSOCIATED PROTEIN 2"/>
    <property type="match status" value="1"/>
</dbReference>
<keyword evidence="2" id="KW-0963">Cytoplasm</keyword>
<evidence type="ECO:0000256" key="7">
    <source>
        <dbReference type="SAM" id="MobiDB-lite"/>
    </source>
</evidence>
<proteinExistence type="inferred from homology"/>
<sequence length="250" mass="28472">MKSSSVEKDDLVVSRAFPTSKKKPLGSLNTRPPANGEEYLRLVNEEANKIPAVKIAPSPANKQSDDKIAGWVKRGWAEMRKEENAVDELMPNKEWEIKFLDWFEDTRQELRRWIDKQASSINQAAEVLEMPKHRNKTAWYKFCYGSAGTSPTLSIISKIDQQTTLSLISYHTEWLSGNEISKAQSQWIFALLLRIDKLLTPNQTSLLRELCRKCIDVRKNLSACDVEDINFASANIIISIIRGSFGQKDL</sequence>
<evidence type="ECO:0000313" key="9">
    <source>
        <dbReference type="Proteomes" id="UP000789739"/>
    </source>
</evidence>
<comment type="caution">
    <text evidence="8">The sequence shown here is derived from an EMBL/GenBank/DDBJ whole genome shotgun (WGS) entry which is preliminary data.</text>
</comment>
<evidence type="ECO:0000256" key="6">
    <source>
        <dbReference type="ARBA" id="ARBA00047179"/>
    </source>
</evidence>
<feature type="compositionally biased region" description="Basic and acidic residues" evidence="7">
    <location>
        <begin position="1"/>
        <end position="12"/>
    </location>
</feature>
<dbReference type="Proteomes" id="UP000789739">
    <property type="component" value="Unassembled WGS sequence"/>
</dbReference>
<dbReference type="GO" id="GO:0032797">
    <property type="term" value="C:SMN complex"/>
    <property type="evidence" value="ECO:0007669"/>
    <property type="project" value="TreeGrafter"/>
</dbReference>
<organism evidence="8 9">
    <name type="scientific">Paraglomus brasilianum</name>
    <dbReference type="NCBI Taxonomy" id="144538"/>
    <lineage>
        <taxon>Eukaryota</taxon>
        <taxon>Fungi</taxon>
        <taxon>Fungi incertae sedis</taxon>
        <taxon>Mucoromycota</taxon>
        <taxon>Glomeromycotina</taxon>
        <taxon>Glomeromycetes</taxon>
        <taxon>Paraglomerales</taxon>
        <taxon>Paraglomeraceae</taxon>
        <taxon>Paraglomus</taxon>
    </lineage>
</organism>
<evidence type="ECO:0000256" key="1">
    <source>
        <dbReference type="ARBA" id="ARBA00004496"/>
    </source>
</evidence>
<name>A0A9N8W944_9GLOM</name>
<dbReference type="EMBL" id="CAJVPI010000109">
    <property type="protein sequence ID" value="CAG8481611.1"/>
    <property type="molecule type" value="Genomic_DNA"/>
</dbReference>
<dbReference type="PANTHER" id="PTHR12794">
    <property type="entry name" value="GEMIN2"/>
    <property type="match status" value="1"/>
</dbReference>
<dbReference type="InterPro" id="IPR035426">
    <property type="entry name" value="Gemin2/Brr1"/>
</dbReference>
<dbReference type="GO" id="GO:0005681">
    <property type="term" value="C:spliceosomal complex"/>
    <property type="evidence" value="ECO:0007669"/>
    <property type="project" value="InterPro"/>
</dbReference>
<reference evidence="8" key="1">
    <citation type="submission" date="2021-06" db="EMBL/GenBank/DDBJ databases">
        <authorList>
            <person name="Kallberg Y."/>
            <person name="Tangrot J."/>
            <person name="Rosling A."/>
        </authorList>
    </citation>
    <scope>NUCLEOTIDE SEQUENCE</scope>
    <source>
        <strain evidence="8">BR232B</strain>
    </source>
</reference>
<dbReference type="Gene3D" id="1.20.58.1070">
    <property type="match status" value="1"/>
</dbReference>
<keyword evidence="3" id="KW-0507">mRNA processing</keyword>
<keyword evidence="4" id="KW-0508">mRNA splicing</keyword>
<evidence type="ECO:0000313" key="8">
    <source>
        <dbReference type="EMBL" id="CAG8481611.1"/>
    </source>
</evidence>
<dbReference type="GO" id="GO:0000245">
    <property type="term" value="P:spliceosomal complex assembly"/>
    <property type="evidence" value="ECO:0007669"/>
    <property type="project" value="InterPro"/>
</dbReference>
<dbReference type="AlphaFoldDB" id="A0A9N8W944"/>
<evidence type="ECO:0000256" key="5">
    <source>
        <dbReference type="ARBA" id="ARBA00025758"/>
    </source>
</evidence>
<protein>
    <recommendedName>
        <fullName evidence="6">Gem-associated protein 2</fullName>
    </recommendedName>
</protein>
<comment type="similarity">
    <text evidence="5">Belongs to the gemin-2 family.</text>
</comment>